<dbReference type="GO" id="GO:0046872">
    <property type="term" value="F:metal ion binding"/>
    <property type="evidence" value="ECO:0007669"/>
    <property type="project" value="UniProtKB-KW"/>
</dbReference>
<dbReference type="OrthoDB" id="9807246at2"/>
<evidence type="ECO:0000256" key="1">
    <source>
        <dbReference type="ARBA" id="ARBA00005495"/>
    </source>
</evidence>
<dbReference type="Gene3D" id="3.90.1590.10">
    <property type="entry name" value="glutathione-dependent formaldehyde- activating enzyme (gfa)"/>
    <property type="match status" value="1"/>
</dbReference>
<gene>
    <name evidence="7" type="ORF">EKE94_08270</name>
</gene>
<feature type="domain" description="CENP-V/GFA" evidence="6">
    <location>
        <begin position="5"/>
        <end position="110"/>
    </location>
</feature>
<feature type="region of interest" description="Disordered" evidence="5">
    <location>
        <begin position="138"/>
        <end position="158"/>
    </location>
</feature>
<dbReference type="InterPro" id="IPR006913">
    <property type="entry name" value="CENP-V/GFA"/>
</dbReference>
<evidence type="ECO:0000256" key="4">
    <source>
        <dbReference type="ARBA" id="ARBA00023239"/>
    </source>
</evidence>
<evidence type="ECO:0000256" key="2">
    <source>
        <dbReference type="ARBA" id="ARBA00022723"/>
    </source>
</evidence>
<dbReference type="Proteomes" id="UP000285908">
    <property type="component" value="Unassembled WGS sequence"/>
</dbReference>
<dbReference type="GO" id="GO:0016846">
    <property type="term" value="F:carbon-sulfur lyase activity"/>
    <property type="evidence" value="ECO:0007669"/>
    <property type="project" value="InterPro"/>
</dbReference>
<dbReference type="PROSITE" id="PS51891">
    <property type="entry name" value="CENP_V_GFA"/>
    <property type="match status" value="1"/>
</dbReference>
<dbReference type="InterPro" id="IPR011057">
    <property type="entry name" value="Mss4-like_sf"/>
</dbReference>
<keyword evidence="4" id="KW-0456">Lyase</keyword>
<dbReference type="RefSeq" id="WP_127906110.1">
    <property type="nucleotide sequence ID" value="NZ_RQXX01000002.1"/>
</dbReference>
<evidence type="ECO:0000256" key="5">
    <source>
        <dbReference type="SAM" id="MobiDB-lite"/>
    </source>
</evidence>
<accession>A0A438AJQ9</accession>
<dbReference type="Pfam" id="PF04828">
    <property type="entry name" value="GFA"/>
    <property type="match status" value="1"/>
</dbReference>
<keyword evidence="8" id="KW-1185">Reference proteome</keyword>
<dbReference type="AlphaFoldDB" id="A0A438AJQ9"/>
<organism evidence="7 8">
    <name type="scientific">Mesobaculum littorinae</name>
    <dbReference type="NCBI Taxonomy" id="2486419"/>
    <lineage>
        <taxon>Bacteria</taxon>
        <taxon>Pseudomonadati</taxon>
        <taxon>Pseudomonadota</taxon>
        <taxon>Alphaproteobacteria</taxon>
        <taxon>Rhodobacterales</taxon>
        <taxon>Roseobacteraceae</taxon>
        <taxon>Mesobaculum</taxon>
    </lineage>
</organism>
<comment type="similarity">
    <text evidence="1">Belongs to the Gfa family.</text>
</comment>
<evidence type="ECO:0000313" key="7">
    <source>
        <dbReference type="EMBL" id="RVV98876.1"/>
    </source>
</evidence>
<evidence type="ECO:0000313" key="8">
    <source>
        <dbReference type="Proteomes" id="UP000285908"/>
    </source>
</evidence>
<dbReference type="SUPFAM" id="SSF51316">
    <property type="entry name" value="Mss4-like"/>
    <property type="match status" value="1"/>
</dbReference>
<evidence type="ECO:0000259" key="6">
    <source>
        <dbReference type="PROSITE" id="PS51891"/>
    </source>
</evidence>
<proteinExistence type="inferred from homology"/>
<dbReference type="PANTHER" id="PTHR33337">
    <property type="entry name" value="GFA DOMAIN-CONTAINING PROTEIN"/>
    <property type="match status" value="1"/>
</dbReference>
<evidence type="ECO:0000256" key="3">
    <source>
        <dbReference type="ARBA" id="ARBA00022833"/>
    </source>
</evidence>
<reference evidence="7 8" key="1">
    <citation type="submission" date="2018-11" db="EMBL/GenBank/DDBJ databases">
        <title>Mesobaculum littorinae gen. nov., sp. nov., isolated from Littorina scabra that represents a novel genus of the order Rhodobacteraceae.</title>
        <authorList>
            <person name="Li F."/>
        </authorList>
    </citation>
    <scope>NUCLEOTIDE SEQUENCE [LARGE SCALE GENOMIC DNA]</scope>
    <source>
        <strain evidence="7 8">M0103</strain>
    </source>
</reference>
<dbReference type="EMBL" id="RQXX01000002">
    <property type="protein sequence ID" value="RVV98876.1"/>
    <property type="molecule type" value="Genomic_DNA"/>
</dbReference>
<keyword evidence="2" id="KW-0479">Metal-binding</keyword>
<name>A0A438AJQ9_9RHOB</name>
<dbReference type="PANTHER" id="PTHR33337:SF40">
    <property type="entry name" value="CENP-V_GFA DOMAIN-CONTAINING PROTEIN-RELATED"/>
    <property type="match status" value="1"/>
</dbReference>
<sequence>MSDIHEGRCLCGELSYSVTGEPARVIVCHCRFCQRATGSTGMVDAIFPEATFVQRTGTPLVHRHLSQGSGKEVRVHFCGRCGGRTHLTFDAIPGVVGIYAGTFDDPHWFDRSGAPHIFADEAPPGTFFPADTDIFPKGLRESDGSPATAQRYAAPVRS</sequence>
<comment type="caution">
    <text evidence="7">The sequence shown here is derived from an EMBL/GenBank/DDBJ whole genome shotgun (WGS) entry which is preliminary data.</text>
</comment>
<protein>
    <submittedName>
        <fullName evidence="7">GFA family protein</fullName>
    </submittedName>
</protein>
<keyword evidence="3" id="KW-0862">Zinc</keyword>